<dbReference type="Proteomes" id="UP000326331">
    <property type="component" value="Chromosome"/>
</dbReference>
<accession>A0ABX6C429</accession>
<keyword evidence="2" id="KW-1185">Reference proteome</keyword>
<dbReference type="Gene3D" id="3.30.70.270">
    <property type="match status" value="1"/>
</dbReference>
<dbReference type="RefSeq" id="WP_158067978.1">
    <property type="nucleotide sequence ID" value="NZ_CP042829.1"/>
</dbReference>
<gene>
    <name evidence="1" type="ORF">Tbon_12335</name>
</gene>
<reference evidence="1 2" key="2">
    <citation type="submission" date="2019-10" db="EMBL/GenBank/DDBJ databases">
        <title>Thermopilla bonchosmolovskayae gen. nov., sp. nov., a moderately thermophilic Chloroflexi bacterium from a Chukotka hot spring (Arctic, Russia), representing a novel classis Thermopillaia, which include previously uncultivated lineage OLB14.</title>
        <authorList>
            <person name="Kochetkova T.V."/>
            <person name="Zayulina K.S."/>
            <person name="Zhigarkov V.S."/>
            <person name="Minaev N.V."/>
            <person name="Novikov A."/>
            <person name="Toshchakov S.V."/>
            <person name="Elcheninov A.G."/>
            <person name="Kublanov I.V."/>
        </authorList>
    </citation>
    <scope>NUCLEOTIDE SEQUENCE [LARGE SCALE GENOMIC DNA]</scope>
    <source>
        <strain evidence="1 2">3753O</strain>
    </source>
</reference>
<name>A0ABX6C429_9CHLR</name>
<dbReference type="SUPFAM" id="SSF55073">
    <property type="entry name" value="Nucleotide cyclase"/>
    <property type="match status" value="1"/>
</dbReference>
<sequence length="149" mass="15270">MAALTAPARRLLSRVELLRHLDAQADIAPRAPLSFLAVRVTGLDDVLEQRGEVGVRFVNRGVGEALLGLCRGTDIPGELGEVTFGLILQGAGATAAAAAAARVQHHLNRLAFLPAGCAVLVGAATGTGSHGRRLAWAALDVVDGDCCSG</sequence>
<dbReference type="InterPro" id="IPR029787">
    <property type="entry name" value="Nucleotide_cyclase"/>
</dbReference>
<proteinExistence type="predicted"/>
<dbReference type="EMBL" id="CP042829">
    <property type="protein sequence ID" value="QFG04036.1"/>
    <property type="molecule type" value="Genomic_DNA"/>
</dbReference>
<evidence type="ECO:0008006" key="3">
    <source>
        <dbReference type="Google" id="ProtNLM"/>
    </source>
</evidence>
<evidence type="ECO:0000313" key="1">
    <source>
        <dbReference type="EMBL" id="QFG04036.1"/>
    </source>
</evidence>
<evidence type="ECO:0000313" key="2">
    <source>
        <dbReference type="Proteomes" id="UP000326331"/>
    </source>
</evidence>
<reference evidence="1 2" key="1">
    <citation type="submission" date="2019-08" db="EMBL/GenBank/DDBJ databases">
        <authorList>
            <person name="Toschakov S.V."/>
        </authorList>
    </citation>
    <scope>NUCLEOTIDE SEQUENCE [LARGE SCALE GENOMIC DNA]</scope>
    <source>
        <strain evidence="1 2">3753O</strain>
    </source>
</reference>
<organism evidence="1 2">
    <name type="scientific">Tepidiforma bonchosmolovskayae</name>
    <dbReference type="NCBI Taxonomy" id="2601677"/>
    <lineage>
        <taxon>Bacteria</taxon>
        <taxon>Bacillati</taxon>
        <taxon>Chloroflexota</taxon>
        <taxon>Tepidiformia</taxon>
        <taxon>Tepidiformales</taxon>
        <taxon>Tepidiformaceae</taxon>
        <taxon>Tepidiforma</taxon>
    </lineage>
</organism>
<dbReference type="InterPro" id="IPR043128">
    <property type="entry name" value="Rev_trsase/Diguanyl_cyclase"/>
</dbReference>
<protein>
    <recommendedName>
        <fullName evidence="3">GGDEF domain-containing protein</fullName>
    </recommendedName>
</protein>